<dbReference type="STRING" id="6265.A0A0B2W0C2"/>
<keyword evidence="3" id="KW-0206">Cytoskeleton</keyword>
<dbReference type="GO" id="GO:0007015">
    <property type="term" value="P:actin filament organization"/>
    <property type="evidence" value="ECO:0007669"/>
    <property type="project" value="TreeGrafter"/>
</dbReference>
<dbReference type="Proteomes" id="UP000031036">
    <property type="component" value="Unassembled WGS sequence"/>
</dbReference>
<dbReference type="PANTHER" id="PTHR10901">
    <property type="entry name" value="TROPOMODULIN"/>
    <property type="match status" value="1"/>
</dbReference>
<feature type="compositionally biased region" description="Low complexity" evidence="4">
    <location>
        <begin position="305"/>
        <end position="375"/>
    </location>
</feature>
<comment type="caution">
    <text evidence="5">The sequence shown here is derived from an EMBL/GenBank/DDBJ whole genome shotgun (WGS) entry which is preliminary data.</text>
</comment>
<sequence length="529" mass="55090">MAEESGEVMTDADFEKALDALREQEPNGEVGELLKMMNENRMISWEEAEQILGGSSYNEPVKSSLPEQTRPTEPDNDTDVDVSIQKLLENDPKLKEINLNNMKRTPIPQVKRLISAIRDNTYLEKLALANMGLYDTNVEPLIDVVENNSTLKSINLETNYLSGDFFAKLFQAALKNQTLEEVKAVNQGVTFSTTSEKAIIDAIFANKGIIKVSINLRLPEGRHKLENAMLRNGEIKRVLRRQAAQAAKTAGEANKKTEQEQADKKKDEVTKDSPKKTAAAKTAAAKTAAAKDGAKAAAKTPAATPAKAAAAAPAPAKATAATPAKAAAGTPAKAEGAALPKAETTSSAKAAAKAPAKAPAKAAAKPATETPVEAAKAAEADKTKKAPAKPAPKSAAKSTTASTKAATKAVATKAAADGSPSEAAAAKASTTKPAATKKSTDATPAASSAKEPDTSVDKPASKAAPAVPPKKKTVTKKTTAKPVAAGNSEAEATTKSPTSSKVAPKKTTIAAKKSDEPMAVYPLKKTQKE</sequence>
<dbReference type="GO" id="GO:0030016">
    <property type="term" value="C:myofibril"/>
    <property type="evidence" value="ECO:0007669"/>
    <property type="project" value="TreeGrafter"/>
</dbReference>
<keyword evidence="6" id="KW-1185">Reference proteome</keyword>
<dbReference type="GO" id="GO:0005523">
    <property type="term" value="F:tropomyosin binding"/>
    <property type="evidence" value="ECO:0007669"/>
    <property type="project" value="InterPro"/>
</dbReference>
<keyword evidence="2" id="KW-0963">Cytoplasm</keyword>
<protein>
    <submittedName>
        <fullName evidence="5">Tropomodulin</fullName>
    </submittedName>
</protein>
<feature type="compositionally biased region" description="Polar residues" evidence="4">
    <location>
        <begin position="490"/>
        <end position="501"/>
    </location>
</feature>
<dbReference type="EMBL" id="JPKZ01000485">
    <property type="protein sequence ID" value="KHN87077.1"/>
    <property type="molecule type" value="Genomic_DNA"/>
</dbReference>
<accession>A0A0B2W0C2</accession>
<gene>
    <name evidence="5" type="primary">unc-94</name>
    <name evidence="5" type="ORF">Tcan_07874</name>
</gene>
<feature type="region of interest" description="Disordered" evidence="4">
    <location>
        <begin position="54"/>
        <end position="79"/>
    </location>
</feature>
<dbReference type="InterPro" id="IPR032675">
    <property type="entry name" value="LRR_dom_sf"/>
</dbReference>
<dbReference type="SUPFAM" id="SSF52047">
    <property type="entry name" value="RNI-like"/>
    <property type="match status" value="1"/>
</dbReference>
<reference evidence="5 6" key="1">
    <citation type="submission" date="2014-11" db="EMBL/GenBank/DDBJ databases">
        <title>Genetic blueprint of the zoonotic pathogen Toxocara canis.</title>
        <authorList>
            <person name="Zhu X.-Q."/>
            <person name="Korhonen P.K."/>
            <person name="Cai H."/>
            <person name="Young N.D."/>
            <person name="Nejsum P."/>
            <person name="von Samson-Himmelstjerna G."/>
            <person name="Boag P.R."/>
            <person name="Tan P."/>
            <person name="Li Q."/>
            <person name="Min J."/>
            <person name="Yang Y."/>
            <person name="Wang X."/>
            <person name="Fang X."/>
            <person name="Hall R.S."/>
            <person name="Hofmann A."/>
            <person name="Sternberg P.W."/>
            <person name="Jex A.R."/>
            <person name="Gasser R.B."/>
        </authorList>
    </citation>
    <scope>NUCLEOTIDE SEQUENCE [LARGE SCALE GENOMIC DNA]</scope>
    <source>
        <strain evidence="5">PN_DK_2014</strain>
    </source>
</reference>
<evidence type="ECO:0000256" key="1">
    <source>
        <dbReference type="ARBA" id="ARBA00004245"/>
    </source>
</evidence>
<dbReference type="GO" id="GO:0005856">
    <property type="term" value="C:cytoskeleton"/>
    <property type="evidence" value="ECO:0007669"/>
    <property type="project" value="UniProtKB-SubCell"/>
</dbReference>
<evidence type="ECO:0000256" key="2">
    <source>
        <dbReference type="ARBA" id="ARBA00022490"/>
    </source>
</evidence>
<feature type="region of interest" description="Disordered" evidence="4">
    <location>
        <begin position="305"/>
        <end position="529"/>
    </location>
</feature>
<feature type="compositionally biased region" description="Basic and acidic residues" evidence="4">
    <location>
        <begin position="253"/>
        <end position="275"/>
    </location>
</feature>
<dbReference type="OrthoDB" id="2163268at2759"/>
<proteinExistence type="predicted"/>
<dbReference type="AlphaFoldDB" id="A0A0B2W0C2"/>
<evidence type="ECO:0000256" key="4">
    <source>
        <dbReference type="SAM" id="MobiDB-lite"/>
    </source>
</evidence>
<feature type="compositionally biased region" description="Basic and acidic residues" evidence="4">
    <location>
        <begin position="450"/>
        <end position="460"/>
    </location>
</feature>
<feature type="region of interest" description="Disordered" evidence="4">
    <location>
        <begin position="241"/>
        <end position="284"/>
    </location>
</feature>
<evidence type="ECO:0000313" key="5">
    <source>
        <dbReference type="EMBL" id="KHN87077.1"/>
    </source>
</evidence>
<organism evidence="5 6">
    <name type="scientific">Toxocara canis</name>
    <name type="common">Canine roundworm</name>
    <dbReference type="NCBI Taxonomy" id="6265"/>
    <lineage>
        <taxon>Eukaryota</taxon>
        <taxon>Metazoa</taxon>
        <taxon>Ecdysozoa</taxon>
        <taxon>Nematoda</taxon>
        <taxon>Chromadorea</taxon>
        <taxon>Rhabditida</taxon>
        <taxon>Spirurina</taxon>
        <taxon>Ascaridomorpha</taxon>
        <taxon>Ascaridoidea</taxon>
        <taxon>Toxocaridae</taxon>
        <taxon>Toxocara</taxon>
    </lineage>
</organism>
<dbReference type="Gene3D" id="3.80.10.10">
    <property type="entry name" value="Ribonuclease Inhibitor"/>
    <property type="match status" value="1"/>
</dbReference>
<name>A0A0B2W0C2_TOXCA</name>
<feature type="compositionally biased region" description="Basic residues" evidence="4">
    <location>
        <begin position="469"/>
        <end position="479"/>
    </location>
</feature>
<feature type="compositionally biased region" description="Low complexity" evidence="4">
    <location>
        <begin position="391"/>
        <end position="449"/>
    </location>
</feature>
<evidence type="ECO:0000313" key="6">
    <source>
        <dbReference type="Proteomes" id="UP000031036"/>
    </source>
</evidence>
<dbReference type="PANTHER" id="PTHR10901:SF16">
    <property type="entry name" value="TROPOMODULIN"/>
    <property type="match status" value="1"/>
</dbReference>
<comment type="subcellular location">
    <subcellularLocation>
        <location evidence="1">Cytoplasm</location>
        <location evidence="1">Cytoskeleton</location>
    </subcellularLocation>
</comment>
<evidence type="ECO:0000256" key="3">
    <source>
        <dbReference type="ARBA" id="ARBA00023212"/>
    </source>
</evidence>
<dbReference type="GO" id="GO:0030239">
    <property type="term" value="P:myofibril assembly"/>
    <property type="evidence" value="ECO:0007669"/>
    <property type="project" value="TreeGrafter"/>
</dbReference>
<dbReference type="InterPro" id="IPR004934">
    <property type="entry name" value="TMOD"/>
</dbReference>
<dbReference type="OMA" id="LMAYWEH"/>
<dbReference type="GO" id="GO:0051694">
    <property type="term" value="P:pointed-end actin filament capping"/>
    <property type="evidence" value="ECO:0007669"/>
    <property type="project" value="InterPro"/>
</dbReference>